<dbReference type="InterPro" id="IPR038109">
    <property type="entry name" value="DNA_bind_recomb_sf"/>
</dbReference>
<dbReference type="PROSITE" id="PS51737">
    <property type="entry name" value="RECOMBINASE_DNA_BIND"/>
    <property type="match status" value="1"/>
</dbReference>
<feature type="domain" description="Recombinase" evidence="3">
    <location>
        <begin position="13"/>
        <end position="159"/>
    </location>
</feature>
<keyword evidence="2" id="KW-0233">DNA recombination</keyword>
<accession>A0A6N7YRM6</accession>
<dbReference type="PANTHER" id="PTHR30461">
    <property type="entry name" value="DNA-INVERTASE FROM LAMBDOID PROPHAGE"/>
    <property type="match status" value="1"/>
</dbReference>
<dbReference type="GO" id="GO:0000150">
    <property type="term" value="F:DNA strand exchange activity"/>
    <property type="evidence" value="ECO:0007669"/>
    <property type="project" value="InterPro"/>
</dbReference>
<evidence type="ECO:0000313" key="4">
    <source>
        <dbReference type="EMBL" id="MTD55687.1"/>
    </source>
</evidence>
<evidence type="ECO:0000256" key="1">
    <source>
        <dbReference type="ARBA" id="ARBA00023125"/>
    </source>
</evidence>
<evidence type="ECO:0000313" key="5">
    <source>
        <dbReference type="Proteomes" id="UP000440096"/>
    </source>
</evidence>
<name>A0A6N7YRM6_9PSEU</name>
<dbReference type="InterPro" id="IPR050639">
    <property type="entry name" value="SSR_resolvase"/>
</dbReference>
<evidence type="ECO:0000256" key="2">
    <source>
        <dbReference type="ARBA" id="ARBA00023172"/>
    </source>
</evidence>
<proteinExistence type="predicted"/>
<dbReference type="Proteomes" id="UP000440096">
    <property type="component" value="Unassembled WGS sequence"/>
</dbReference>
<dbReference type="EMBL" id="WMBA01000024">
    <property type="protein sequence ID" value="MTD55687.1"/>
    <property type="molecule type" value="Genomic_DNA"/>
</dbReference>
<dbReference type="Gene3D" id="3.90.1750.20">
    <property type="entry name" value="Putative Large Serine Recombinase, Chain B, Domain 2"/>
    <property type="match status" value="1"/>
</dbReference>
<dbReference type="InterPro" id="IPR011109">
    <property type="entry name" value="DNA_bind_recombinase_dom"/>
</dbReference>
<organism evidence="4 5">
    <name type="scientific">Amycolatopsis pithecellobii</name>
    <dbReference type="NCBI Taxonomy" id="664692"/>
    <lineage>
        <taxon>Bacteria</taxon>
        <taxon>Bacillati</taxon>
        <taxon>Actinomycetota</taxon>
        <taxon>Actinomycetes</taxon>
        <taxon>Pseudonocardiales</taxon>
        <taxon>Pseudonocardiaceae</taxon>
        <taxon>Amycolatopsis</taxon>
    </lineage>
</organism>
<dbReference type="Pfam" id="PF13408">
    <property type="entry name" value="Zn_ribbon_recom"/>
    <property type="match status" value="1"/>
</dbReference>
<dbReference type="AlphaFoldDB" id="A0A6N7YRM6"/>
<gene>
    <name evidence="4" type="ORF">GKO32_17130</name>
</gene>
<protein>
    <recommendedName>
        <fullName evidence="3">Recombinase domain-containing protein</fullName>
    </recommendedName>
</protein>
<evidence type="ECO:0000259" key="3">
    <source>
        <dbReference type="PROSITE" id="PS51737"/>
    </source>
</evidence>
<keyword evidence="1" id="KW-0238">DNA-binding</keyword>
<dbReference type="PANTHER" id="PTHR30461:SF2">
    <property type="entry name" value="SERINE RECOMBINASE PINE-RELATED"/>
    <property type="match status" value="1"/>
</dbReference>
<reference evidence="4 5" key="1">
    <citation type="submission" date="2019-11" db="EMBL/GenBank/DDBJ databases">
        <title>Draft genome of Amycolatopsis RM579.</title>
        <authorList>
            <person name="Duangmal K."/>
            <person name="Mingma R."/>
        </authorList>
    </citation>
    <scope>NUCLEOTIDE SEQUENCE [LARGE SCALE GENOMIC DNA]</scope>
    <source>
        <strain evidence="4 5">RM579</strain>
    </source>
</reference>
<comment type="caution">
    <text evidence="4">The sequence shown here is derived from an EMBL/GenBank/DDBJ whole genome shotgun (WGS) entry which is preliminary data.</text>
</comment>
<dbReference type="Pfam" id="PF07508">
    <property type="entry name" value="Recombinase"/>
    <property type="match status" value="1"/>
</dbReference>
<keyword evidence="5" id="KW-1185">Reference proteome</keyword>
<dbReference type="InterPro" id="IPR025827">
    <property type="entry name" value="Zn_ribbon_recom_dom"/>
</dbReference>
<sequence>MPVQHRGGHGEGAFGTQPPRLRVLAIDESAAEVVLRIFAEYLTGKGDRAIANGLNRDGIPCPSARRPDQNRHRLADGWQGASVRAILENPRYTGYAFFGRWTKHVTLLDPDDVSAGHVVRFRRAEPERIVRSRRPAHPEIISVETFTEVQLLRRSRAAGGLDARRKLERGPKKTKKVYALRGRVRCGYCTRRMEGTPRESRIYYRCAARTMVPNSPALEGHPKNVYLPESAVIEPVNVWLGDVFDPDNRDQMVKALIASQGGAAELGAHEAAQKRLDAADAKLRRLRSAIEAGVDPAALVESINDAQAQRTTARAELDGAPTPNVLAPAEVYAMIDSLGDVGRELNRAEPEKLQQLYEKLDLEMVYQHEERAVDVSICPARRVSAGVRGGSCTLFTRLRLSS</sequence>
<dbReference type="GO" id="GO:0003677">
    <property type="term" value="F:DNA binding"/>
    <property type="evidence" value="ECO:0007669"/>
    <property type="project" value="UniProtKB-KW"/>
</dbReference>